<evidence type="ECO:0000256" key="2">
    <source>
        <dbReference type="ARBA" id="ARBA00005982"/>
    </source>
</evidence>
<organism evidence="13 14">
    <name type="scientific">Meloidogyne enterolobii</name>
    <name type="common">Root-knot nematode worm</name>
    <name type="synonym">Meloidogyne mayaguensis</name>
    <dbReference type="NCBI Taxonomy" id="390850"/>
    <lineage>
        <taxon>Eukaryota</taxon>
        <taxon>Metazoa</taxon>
        <taxon>Ecdysozoa</taxon>
        <taxon>Nematoda</taxon>
        <taxon>Chromadorea</taxon>
        <taxon>Rhabditida</taxon>
        <taxon>Tylenchina</taxon>
        <taxon>Tylenchomorpha</taxon>
        <taxon>Tylenchoidea</taxon>
        <taxon>Meloidogynidae</taxon>
        <taxon>Meloidogyninae</taxon>
        <taxon>Meloidogyne</taxon>
    </lineage>
</organism>
<keyword evidence="8 12" id="KW-0472">Membrane</keyword>
<feature type="transmembrane region" description="Helical" evidence="12">
    <location>
        <begin position="711"/>
        <end position="730"/>
    </location>
</feature>
<evidence type="ECO:0000256" key="8">
    <source>
        <dbReference type="ARBA" id="ARBA00023136"/>
    </source>
</evidence>
<accession>A0A6V7WKN9</accession>
<dbReference type="CDD" id="cd17347">
    <property type="entry name" value="MFS_SLC15A1_2_like"/>
    <property type="match status" value="1"/>
</dbReference>
<proteinExistence type="inferred from homology"/>
<dbReference type="PANTHER" id="PTHR11654">
    <property type="entry name" value="OLIGOPEPTIDE TRANSPORTER-RELATED"/>
    <property type="match status" value="1"/>
</dbReference>
<gene>
    <name evidence="13" type="ORF">MENT_LOCUS40160</name>
</gene>
<dbReference type="SUPFAM" id="SSF103473">
    <property type="entry name" value="MFS general substrate transporter"/>
    <property type="match status" value="1"/>
</dbReference>
<evidence type="ECO:0000256" key="4">
    <source>
        <dbReference type="ARBA" id="ARBA00022692"/>
    </source>
</evidence>
<protein>
    <recommendedName>
        <fullName evidence="9">Oligopeptide transporter 1</fullName>
    </recommendedName>
</protein>
<dbReference type="InterPro" id="IPR036259">
    <property type="entry name" value="MFS_trans_sf"/>
</dbReference>
<keyword evidence="5" id="KW-0571">Peptide transport</keyword>
<dbReference type="InterPro" id="IPR000109">
    <property type="entry name" value="POT_fam"/>
</dbReference>
<feature type="region of interest" description="Disordered" evidence="11">
    <location>
        <begin position="1"/>
        <end position="22"/>
    </location>
</feature>
<dbReference type="GO" id="GO:0015031">
    <property type="term" value="P:protein transport"/>
    <property type="evidence" value="ECO:0007669"/>
    <property type="project" value="UniProtKB-KW"/>
</dbReference>
<feature type="transmembrane region" description="Helical" evidence="12">
    <location>
        <begin position="133"/>
        <end position="152"/>
    </location>
</feature>
<dbReference type="GO" id="GO:0016020">
    <property type="term" value="C:membrane"/>
    <property type="evidence" value="ECO:0007669"/>
    <property type="project" value="UniProtKB-SubCell"/>
</dbReference>
<feature type="transmembrane region" description="Helical" evidence="12">
    <location>
        <begin position="404"/>
        <end position="421"/>
    </location>
</feature>
<evidence type="ECO:0000256" key="9">
    <source>
        <dbReference type="ARBA" id="ARBA00078114"/>
    </source>
</evidence>
<dbReference type="Gene3D" id="1.20.1250.20">
    <property type="entry name" value="MFS general substrate transporter like domains"/>
    <property type="match status" value="2"/>
</dbReference>
<dbReference type="GO" id="GO:0006857">
    <property type="term" value="P:oligopeptide transport"/>
    <property type="evidence" value="ECO:0007669"/>
    <property type="project" value="InterPro"/>
</dbReference>
<evidence type="ECO:0000256" key="6">
    <source>
        <dbReference type="ARBA" id="ARBA00022927"/>
    </source>
</evidence>
<evidence type="ECO:0000256" key="12">
    <source>
        <dbReference type="SAM" id="Phobius"/>
    </source>
</evidence>
<dbReference type="EMBL" id="CAJEWN010000644">
    <property type="protein sequence ID" value="CAD2187567.1"/>
    <property type="molecule type" value="Genomic_DNA"/>
</dbReference>
<reference evidence="13 14" key="1">
    <citation type="submission" date="2020-08" db="EMBL/GenBank/DDBJ databases">
        <authorList>
            <person name="Koutsovoulos G."/>
            <person name="Danchin GJ E."/>
        </authorList>
    </citation>
    <scope>NUCLEOTIDE SEQUENCE [LARGE SCALE GENOMIC DNA]</scope>
</reference>
<dbReference type="PROSITE" id="PS01022">
    <property type="entry name" value="PTR2_1"/>
    <property type="match status" value="1"/>
</dbReference>
<evidence type="ECO:0000313" key="13">
    <source>
        <dbReference type="EMBL" id="CAD2187567.1"/>
    </source>
</evidence>
<evidence type="ECO:0000256" key="1">
    <source>
        <dbReference type="ARBA" id="ARBA00004141"/>
    </source>
</evidence>
<keyword evidence="7 12" id="KW-1133">Transmembrane helix</keyword>
<evidence type="ECO:0000313" key="14">
    <source>
        <dbReference type="Proteomes" id="UP000580250"/>
    </source>
</evidence>
<keyword evidence="6" id="KW-0653">Protein transport</keyword>
<evidence type="ECO:0000256" key="11">
    <source>
        <dbReference type="SAM" id="MobiDB-lite"/>
    </source>
</evidence>
<dbReference type="AlphaFoldDB" id="A0A6V7WKN9"/>
<dbReference type="PROSITE" id="PS01023">
    <property type="entry name" value="PTR2_2"/>
    <property type="match status" value="1"/>
</dbReference>
<keyword evidence="3 10" id="KW-0813">Transport</keyword>
<feature type="transmembrane region" description="Helical" evidence="12">
    <location>
        <begin position="228"/>
        <end position="252"/>
    </location>
</feature>
<evidence type="ECO:0000256" key="10">
    <source>
        <dbReference type="RuleBase" id="RU003755"/>
    </source>
</evidence>
<comment type="similarity">
    <text evidence="2 10">Belongs to the major facilitator superfamily. Proton-dependent oligopeptide transporter (POT/PTR) (TC 2.A.17) family.</text>
</comment>
<dbReference type="InterPro" id="IPR018456">
    <property type="entry name" value="PTR2_symporter_CS"/>
</dbReference>
<feature type="transmembrane region" description="Helical" evidence="12">
    <location>
        <begin position="742"/>
        <end position="765"/>
    </location>
</feature>
<feature type="transmembrane region" description="Helical" evidence="12">
    <location>
        <begin position="433"/>
        <end position="452"/>
    </location>
</feature>
<feature type="transmembrane region" description="Helical" evidence="12">
    <location>
        <begin position="264"/>
        <end position="286"/>
    </location>
</feature>
<name>A0A6V7WKN9_MELEN</name>
<dbReference type="OrthoDB" id="205993at2759"/>
<sequence length="809" mass="91409">MRRISYSGLKEKKETGRSDQFGTTRPLYFTSAAEPLIIETPLERKISRAKIELQQQQQMVAISDTNNSDKQLNNNGNNKEKGITESILSYPKGVFFMLGNEFCERFSFYGMRAILIIYLTTDYQLSENVAKQYYHVFVSLAYLSPLFGSVLADNYFGRFHVILWVSLIYVLGHLLLSIGAIPFLEKSAKLGLDISGLAVIAIATGGIKPCVSAFAADQFRDDQHRERTQFFSFFYFAINAGSLIAIAVTPLLRRVRCLDSEHCFPLAFGVPGVLMLLAFLTFLAGWRFYKITPASKGNILWRVVKCICYALRAKLNSNLSRKRTYNIECQPSHWLDYALPKYDAHLVAGVKSMVSIVVLYIPVVFFWALFDQQGSTWVLQATRMDGHVGWFTILPDQMNTLNPLFVLILVPMFEAWIYPMVNRICKITPLRKMALGGILAAVAFCIAGFVQIKINSTMEPKPAIGNSFIYRMGNASNVELFAVNGSDVKIRADNGKQEIWASNYTFETRELNNDNILKNSLYLALEGEVAPKSYVLGVFEFPNGTIRMADFPYTCEKTKNGKTRFYFLILNDSLLYGTEAVAVDINGRVSNATIFNGNYIEIQPGFFSKSFNYKIGFNCTKTEEFDVTKCVKYINVEAQMGAAFVIDLVQEEENNNMTTTNNNIGQLVRSNSVSILWQFPQVLVMTIGEILFSVTGLEFSYSQAAPSMKSVLQALWLLTVFFGNVVDVIISHLEIPDPVAEFFIYATLMFLVIGIFIILAVRYIYVDEHNLEIPDTPEQIEESPEKINNNTNSTRNRRPTPFILEKENA</sequence>
<evidence type="ECO:0000256" key="3">
    <source>
        <dbReference type="ARBA" id="ARBA00022448"/>
    </source>
</evidence>
<dbReference type="Pfam" id="PF00854">
    <property type="entry name" value="PTR2"/>
    <property type="match status" value="2"/>
</dbReference>
<evidence type="ECO:0000256" key="5">
    <source>
        <dbReference type="ARBA" id="ARBA00022856"/>
    </source>
</evidence>
<feature type="transmembrane region" description="Helical" evidence="12">
    <location>
        <begin position="675"/>
        <end position="699"/>
    </location>
</feature>
<feature type="transmembrane region" description="Helical" evidence="12">
    <location>
        <begin position="161"/>
        <end position="184"/>
    </location>
</feature>
<comment type="caution">
    <text evidence="13">The sequence shown here is derived from an EMBL/GenBank/DDBJ whole genome shotgun (WGS) entry which is preliminary data.</text>
</comment>
<dbReference type="GO" id="GO:0022857">
    <property type="term" value="F:transmembrane transporter activity"/>
    <property type="evidence" value="ECO:0007669"/>
    <property type="project" value="InterPro"/>
</dbReference>
<dbReference type="FunFam" id="1.20.1250.20:FF:000049">
    <property type="entry name" value="Solute carrier family 15 member 2"/>
    <property type="match status" value="1"/>
</dbReference>
<feature type="transmembrane region" description="Helical" evidence="12">
    <location>
        <begin position="346"/>
        <end position="370"/>
    </location>
</feature>
<keyword evidence="4 10" id="KW-0812">Transmembrane</keyword>
<comment type="subcellular location">
    <subcellularLocation>
        <location evidence="1 10">Membrane</location>
        <topology evidence="1 10">Multi-pass membrane protein</topology>
    </subcellularLocation>
</comment>
<dbReference type="Proteomes" id="UP000580250">
    <property type="component" value="Unassembled WGS sequence"/>
</dbReference>
<evidence type="ECO:0000256" key="7">
    <source>
        <dbReference type="ARBA" id="ARBA00022989"/>
    </source>
</evidence>
<feature type="region of interest" description="Disordered" evidence="11">
    <location>
        <begin position="776"/>
        <end position="809"/>
    </location>
</feature>